<name>A0A212LNQ0_9HYPH</name>
<protein>
    <submittedName>
        <fullName evidence="1">Uncharacterized protein</fullName>
    </submittedName>
</protein>
<sequence length="56" mass="6226">MPEANSRARWRDISGLACARSCHFNDLMPQPDRIRRKLKLSLRGASTRLGGGPAAY</sequence>
<gene>
    <name evidence="1" type="ORF">KL86PLE_90262</name>
</gene>
<reference evidence="1" key="1">
    <citation type="submission" date="2016-08" db="EMBL/GenBank/DDBJ databases">
        <authorList>
            <person name="Seilhamer J.J."/>
        </authorList>
    </citation>
    <scope>NUCLEOTIDE SEQUENCE</scope>
    <source>
        <strain evidence="1">86</strain>
    </source>
</reference>
<proteinExistence type="predicted"/>
<organism evidence="1">
    <name type="scientific">uncultured Pleomorphomonas sp</name>
    <dbReference type="NCBI Taxonomy" id="442121"/>
    <lineage>
        <taxon>Bacteria</taxon>
        <taxon>Pseudomonadati</taxon>
        <taxon>Pseudomonadota</taxon>
        <taxon>Alphaproteobacteria</taxon>
        <taxon>Hyphomicrobiales</taxon>
        <taxon>Pleomorphomonadaceae</taxon>
        <taxon>Pleomorphomonas</taxon>
        <taxon>environmental samples</taxon>
    </lineage>
</organism>
<accession>A0A212LNQ0</accession>
<dbReference type="AlphaFoldDB" id="A0A212LNQ0"/>
<dbReference type="EMBL" id="FMJD01000013">
    <property type="protein sequence ID" value="SCM79157.1"/>
    <property type="molecule type" value="Genomic_DNA"/>
</dbReference>
<evidence type="ECO:0000313" key="1">
    <source>
        <dbReference type="EMBL" id="SCM79157.1"/>
    </source>
</evidence>